<comment type="caution">
    <text evidence="10">The sequence shown here is derived from an EMBL/GenBank/DDBJ whole genome shotgun (WGS) entry which is preliminary data.</text>
</comment>
<dbReference type="EMBL" id="BKCP01000001">
    <property type="protein sequence ID" value="GER24688.1"/>
    <property type="molecule type" value="Genomic_DNA"/>
</dbReference>
<evidence type="ECO:0000256" key="2">
    <source>
        <dbReference type="ARBA" id="ARBA00010793"/>
    </source>
</evidence>
<reference evidence="11" key="1">
    <citation type="journal article" date="2019" name="Curr. Biol.">
        <title>Genome Sequence of Striga asiatica Provides Insight into the Evolution of Plant Parasitism.</title>
        <authorList>
            <person name="Yoshida S."/>
            <person name="Kim S."/>
            <person name="Wafula E.K."/>
            <person name="Tanskanen J."/>
            <person name="Kim Y.M."/>
            <person name="Honaas L."/>
            <person name="Yang Z."/>
            <person name="Spallek T."/>
            <person name="Conn C.E."/>
            <person name="Ichihashi Y."/>
            <person name="Cheong K."/>
            <person name="Cui S."/>
            <person name="Der J.P."/>
            <person name="Gundlach H."/>
            <person name="Jiao Y."/>
            <person name="Hori C."/>
            <person name="Ishida J.K."/>
            <person name="Kasahara H."/>
            <person name="Kiba T."/>
            <person name="Kim M.S."/>
            <person name="Koo N."/>
            <person name="Laohavisit A."/>
            <person name="Lee Y.H."/>
            <person name="Lumba S."/>
            <person name="McCourt P."/>
            <person name="Mortimer J.C."/>
            <person name="Mutuku J.M."/>
            <person name="Nomura T."/>
            <person name="Sasaki-Sekimoto Y."/>
            <person name="Seto Y."/>
            <person name="Wang Y."/>
            <person name="Wakatake T."/>
            <person name="Sakakibara H."/>
            <person name="Demura T."/>
            <person name="Yamaguchi S."/>
            <person name="Yoneyama K."/>
            <person name="Manabe R.I."/>
            <person name="Nelson D.C."/>
            <person name="Schulman A.H."/>
            <person name="Timko M.P."/>
            <person name="dePamphilis C.W."/>
            <person name="Choi D."/>
            <person name="Shirasu K."/>
        </authorList>
    </citation>
    <scope>NUCLEOTIDE SEQUENCE [LARGE SCALE GENOMIC DNA]</scope>
    <source>
        <strain evidence="11">cv. UVA1</strain>
    </source>
</reference>
<evidence type="ECO:0000256" key="3">
    <source>
        <dbReference type="ARBA" id="ARBA00022528"/>
    </source>
</evidence>
<gene>
    <name evidence="10" type="ORF">STAS_00228</name>
</gene>
<keyword evidence="8" id="KW-0472">Membrane</keyword>
<feature type="region of interest" description="Disordered" evidence="9">
    <location>
        <begin position="562"/>
        <end position="594"/>
    </location>
</feature>
<evidence type="ECO:0000256" key="8">
    <source>
        <dbReference type="ARBA" id="ARBA00023136"/>
    </source>
</evidence>
<evidence type="ECO:0000256" key="9">
    <source>
        <dbReference type="SAM" id="MobiDB-lite"/>
    </source>
</evidence>
<keyword evidence="6" id="KW-0809">Transit peptide</keyword>
<comment type="subcellular location">
    <subcellularLocation>
        <location evidence="1">Plastid</location>
        <location evidence="1">Chloroplast membrane</location>
        <topology evidence="1">Multi-pass membrane protein</topology>
    </subcellularLocation>
</comment>
<keyword evidence="7" id="KW-1133">Transmembrane helix</keyword>
<evidence type="ECO:0000256" key="1">
    <source>
        <dbReference type="ARBA" id="ARBA00004508"/>
    </source>
</evidence>
<dbReference type="Proteomes" id="UP000325081">
    <property type="component" value="Unassembled WGS sequence"/>
</dbReference>
<feature type="region of interest" description="Disordered" evidence="9">
    <location>
        <begin position="128"/>
        <end position="169"/>
    </location>
</feature>
<dbReference type="PANTHER" id="PTHR31038">
    <property type="entry name" value="EXPRESSED PROTEIN-RELATED"/>
    <property type="match status" value="1"/>
</dbReference>
<proteinExistence type="inferred from homology"/>
<dbReference type="Pfam" id="PF11891">
    <property type="entry name" value="RETICULATA-like"/>
    <property type="match status" value="1"/>
</dbReference>
<dbReference type="AlphaFoldDB" id="A0A5A7NWK5"/>
<protein>
    <submittedName>
        <fullName evidence="10">Uncharacterized protein</fullName>
    </submittedName>
</protein>
<feature type="compositionally biased region" description="Acidic residues" evidence="9">
    <location>
        <begin position="152"/>
        <end position="169"/>
    </location>
</feature>
<sequence>MSHTVFQLAQIMPLAPAPNSLSSKSLLPATTVLRSALPPAAACKLRKCCFSIRASSSSVVDGDSTARLETCFQASPSAPDVFPSASSTSAYCSPVMKGNLSSLKSVTLEKKPKLAFPQKIIISKVQTKSPELSTGGGGGNMGKGLNHGGGDGGDDGGDDDDYFDNFDEGDDGDEGGLFRRRIVLGELFDRKFVDAVLNEWQKTMMDLPAGFRQAYEMGLVSSAQMVKFLAINARPTTARFISRSLPQGLSRAFIGSTQNMTLNQCYKMVARHAKFVKDGGYGGCHGGTLPAAINNTGLNIVVLQMLCLPLMIADPAFLYRLLLEQATTIGCSVWWEVKNRKERLKQEWDLALINVLTVTACNAIVVWSLAPCRSYGNTFQFDLQNTLQKLPNNIFEKSYPFREFDFQKRLQSFFYKAAELCMVGFTAGAVQGAVSNFAASKKEGRLSVTIPSVSSNALGYGAFLSLYANLRYQLLCGFDRAVTSSFDVIGVALFFSTAMRVMNVQVGETSRLAWLGVEADPLAHSDGLLKAAYNRASEGGEQSSSKWFISKNSIVSGLGLLGLRQGQPNSTSEDGPPAPKARRKRVVKRKVATS</sequence>
<name>A0A5A7NWK5_STRAF</name>
<keyword evidence="5" id="KW-0812">Transmembrane</keyword>
<dbReference type="OrthoDB" id="513951at2759"/>
<comment type="similarity">
    <text evidence="2">Belongs to the RETICULATA family.</text>
</comment>
<keyword evidence="4" id="KW-0934">Plastid</keyword>
<dbReference type="GO" id="GO:0099402">
    <property type="term" value="P:plant organ development"/>
    <property type="evidence" value="ECO:0007669"/>
    <property type="project" value="TreeGrafter"/>
</dbReference>
<evidence type="ECO:0000256" key="7">
    <source>
        <dbReference type="ARBA" id="ARBA00022989"/>
    </source>
</evidence>
<evidence type="ECO:0000313" key="11">
    <source>
        <dbReference type="Proteomes" id="UP000325081"/>
    </source>
</evidence>
<feature type="compositionally biased region" description="Gly residues" evidence="9">
    <location>
        <begin position="134"/>
        <end position="151"/>
    </location>
</feature>
<keyword evidence="11" id="KW-1185">Reference proteome</keyword>
<dbReference type="GO" id="GO:0009706">
    <property type="term" value="C:chloroplast inner membrane"/>
    <property type="evidence" value="ECO:0007669"/>
    <property type="project" value="TreeGrafter"/>
</dbReference>
<feature type="compositionally biased region" description="Basic residues" evidence="9">
    <location>
        <begin position="580"/>
        <end position="594"/>
    </location>
</feature>
<evidence type="ECO:0000256" key="5">
    <source>
        <dbReference type="ARBA" id="ARBA00022692"/>
    </source>
</evidence>
<evidence type="ECO:0000256" key="6">
    <source>
        <dbReference type="ARBA" id="ARBA00022946"/>
    </source>
</evidence>
<dbReference type="PANTHER" id="PTHR31038:SF2">
    <property type="entry name" value="PROTEIN RETICULATA-RELATED 1, CHLOROPLASTIC"/>
    <property type="match status" value="1"/>
</dbReference>
<organism evidence="10 11">
    <name type="scientific">Striga asiatica</name>
    <name type="common">Asiatic witchweed</name>
    <name type="synonym">Buchnera asiatica</name>
    <dbReference type="NCBI Taxonomy" id="4170"/>
    <lineage>
        <taxon>Eukaryota</taxon>
        <taxon>Viridiplantae</taxon>
        <taxon>Streptophyta</taxon>
        <taxon>Embryophyta</taxon>
        <taxon>Tracheophyta</taxon>
        <taxon>Spermatophyta</taxon>
        <taxon>Magnoliopsida</taxon>
        <taxon>eudicotyledons</taxon>
        <taxon>Gunneridae</taxon>
        <taxon>Pentapetalae</taxon>
        <taxon>asterids</taxon>
        <taxon>lamiids</taxon>
        <taxon>Lamiales</taxon>
        <taxon>Orobanchaceae</taxon>
        <taxon>Buchnereae</taxon>
        <taxon>Striga</taxon>
    </lineage>
</organism>
<accession>A0A5A7NWK5</accession>
<keyword evidence="3" id="KW-0150">Chloroplast</keyword>
<evidence type="ECO:0000313" key="10">
    <source>
        <dbReference type="EMBL" id="GER24688.1"/>
    </source>
</evidence>
<dbReference type="InterPro" id="IPR021825">
    <property type="entry name" value="RETICULATA-related"/>
</dbReference>
<evidence type="ECO:0000256" key="4">
    <source>
        <dbReference type="ARBA" id="ARBA00022640"/>
    </source>
</evidence>